<evidence type="ECO:0000313" key="6">
    <source>
        <dbReference type="Proteomes" id="UP000286045"/>
    </source>
</evidence>
<feature type="compositionally biased region" description="Polar residues" evidence="3">
    <location>
        <begin position="379"/>
        <end position="396"/>
    </location>
</feature>
<keyword evidence="1" id="KW-0677">Repeat</keyword>
<feature type="region of interest" description="Disordered" evidence="3">
    <location>
        <begin position="379"/>
        <end position="410"/>
    </location>
</feature>
<evidence type="ECO:0000313" key="5">
    <source>
        <dbReference type="EMBL" id="RWA04471.1"/>
    </source>
</evidence>
<gene>
    <name evidence="5" type="ORF">EKO27_g10640</name>
</gene>
<dbReference type="EMBL" id="RYZI01000564">
    <property type="protein sequence ID" value="RWA04471.1"/>
    <property type="molecule type" value="Genomic_DNA"/>
</dbReference>
<keyword evidence="6" id="KW-1185">Reference proteome</keyword>
<proteinExistence type="predicted"/>
<protein>
    <recommendedName>
        <fullName evidence="4">Nephrocystin 3-like N-terminal domain-containing protein</fullName>
    </recommendedName>
</protein>
<organism evidence="5 6">
    <name type="scientific">Xylaria grammica</name>
    <dbReference type="NCBI Taxonomy" id="363999"/>
    <lineage>
        <taxon>Eukaryota</taxon>
        <taxon>Fungi</taxon>
        <taxon>Dikarya</taxon>
        <taxon>Ascomycota</taxon>
        <taxon>Pezizomycotina</taxon>
        <taxon>Sordariomycetes</taxon>
        <taxon>Xylariomycetidae</taxon>
        <taxon>Xylariales</taxon>
        <taxon>Xylariaceae</taxon>
        <taxon>Xylaria</taxon>
    </lineage>
</organism>
<dbReference type="Proteomes" id="UP000286045">
    <property type="component" value="Unassembled WGS sequence"/>
</dbReference>
<dbReference type="AlphaFoldDB" id="A0A439CQP0"/>
<feature type="domain" description="Nephrocystin 3-like N-terminal" evidence="4">
    <location>
        <begin position="441"/>
        <end position="540"/>
    </location>
</feature>
<evidence type="ECO:0000259" key="4">
    <source>
        <dbReference type="Pfam" id="PF24883"/>
    </source>
</evidence>
<evidence type="ECO:0000256" key="3">
    <source>
        <dbReference type="SAM" id="MobiDB-lite"/>
    </source>
</evidence>
<name>A0A439CQP0_9PEZI</name>
<feature type="coiled-coil region" evidence="2">
    <location>
        <begin position="589"/>
        <end position="616"/>
    </location>
</feature>
<comment type="caution">
    <text evidence="5">The sequence shown here is derived from an EMBL/GenBank/DDBJ whole genome shotgun (WGS) entry which is preliminary data.</text>
</comment>
<dbReference type="SUPFAM" id="SSF48403">
    <property type="entry name" value="Ankyrin repeat"/>
    <property type="match status" value="1"/>
</dbReference>
<dbReference type="PANTHER" id="PTHR10039">
    <property type="entry name" value="AMELOGENIN"/>
    <property type="match status" value="1"/>
</dbReference>
<sequence>MDLKVFRLQQIPINVDRRLACELMSAALGIESASVLISSLARSVNPFNPTKVATLTFSDASHVRDILEKPRPGSNVIRNGDEWCITVQDHGHNEPVKLIMDTHFKGLTPLHDPEPHEIDCIAISGLASHPFGSWQPKGSSKSYMWIRDDLPRLLPDARPIIYGYDTTLQDRNSFQLVGDLSLELIHQLSAHGWSSVGCKPLVFLAHSLGGIVLKQAIVIASDKLDADNPIVRSVQGAVFFGTPNHGMEQSHLMALVKGQYNEQLVADLSPNSIYLQQLDKQFTGLSFLRQLRLYWCYETKASPTVICDPSGKWTRAGPEHILVSRTSATRRESKLDMVIPINEDHSAMVKFPRNSQHLIIVAHKLKQIAAPVGHLSRTANGISDTSTPLNTQSLGLATTPEDDENNDRRKEQQDLDLLIASLRTPDENQRLGQVEERFLHTFDWIYDLEETRFSHWLQSGTGLFWINGKPGSGKSTLMKFIYQDRRTHELVDDWKKDRMVRAAFFFHHRGNMLQKSFVGLLRSILFQIVSQRRDLVPAFPRTLGFSIQNFTRADIQDYCLGSIRAESVENLEELIPNIVSRANGVFLWVKLVTKELANATKNAKMSREELKKHLDAFPTELDDYYTEIIKRIPYTNRWKTDKDGHSFNEFAHQQLTKYGGGLVEVVGDGIQVLHQTVEDFVKDPKFKGLVLGEQAKITPENGYTFLAKTEVAGFTSIEARAMRHGDFVVGRYLRSAEQTTGRSMKTFLDSVPGYLLKDALGKSTSITTLAYAATACLCLYIMESLDYTPNLLRDTKETLLTDAFLFGQAGDFEGYGMSHDHVSLTRVLLDNGFTLDKDRGAFRGLMQRINLYPESRFPMILDIVRLFVQYGQHLNIRVTRYYSDAECTPLHASIRSASLIRFLLDRGVDVNALDGYERTPLDCVLYDITTVRSAVDRWSSESLSVLLQRGGRINKTGRKKLEQCLSMMSEAGIETRELRFETMDGIWIEIQQPQLGSSSPFAVKFGKPRTQHSLAPKLRAYCHMQ</sequence>
<evidence type="ECO:0000256" key="1">
    <source>
        <dbReference type="ARBA" id="ARBA00022737"/>
    </source>
</evidence>
<dbReference type="SUPFAM" id="SSF53474">
    <property type="entry name" value="alpha/beta-Hydrolases"/>
    <property type="match status" value="1"/>
</dbReference>
<dbReference type="Gene3D" id="3.40.50.1820">
    <property type="entry name" value="alpha/beta hydrolase"/>
    <property type="match status" value="1"/>
</dbReference>
<keyword evidence="2" id="KW-0175">Coiled coil</keyword>
<accession>A0A439CQP0</accession>
<dbReference type="InterPro" id="IPR029058">
    <property type="entry name" value="AB_hydrolase_fold"/>
</dbReference>
<dbReference type="InterPro" id="IPR056884">
    <property type="entry name" value="NPHP3-like_N"/>
</dbReference>
<dbReference type="Gene3D" id="1.25.40.20">
    <property type="entry name" value="Ankyrin repeat-containing domain"/>
    <property type="match status" value="1"/>
</dbReference>
<dbReference type="InterPro" id="IPR036770">
    <property type="entry name" value="Ankyrin_rpt-contain_sf"/>
</dbReference>
<dbReference type="PANTHER" id="PTHR10039:SF5">
    <property type="entry name" value="NACHT DOMAIN-CONTAINING PROTEIN"/>
    <property type="match status" value="1"/>
</dbReference>
<dbReference type="Pfam" id="PF24883">
    <property type="entry name" value="NPHP3_N"/>
    <property type="match status" value="1"/>
</dbReference>
<dbReference type="SUPFAM" id="SSF52540">
    <property type="entry name" value="P-loop containing nucleoside triphosphate hydrolases"/>
    <property type="match status" value="1"/>
</dbReference>
<reference evidence="5 6" key="1">
    <citation type="submission" date="2018-12" db="EMBL/GenBank/DDBJ databases">
        <title>Draft genome sequence of Xylaria grammica IHI A82.</title>
        <authorList>
            <person name="Buettner E."/>
            <person name="Kellner H."/>
        </authorList>
    </citation>
    <scope>NUCLEOTIDE SEQUENCE [LARGE SCALE GENOMIC DNA]</scope>
    <source>
        <strain evidence="5 6">IHI A82</strain>
    </source>
</reference>
<dbReference type="InterPro" id="IPR027417">
    <property type="entry name" value="P-loop_NTPase"/>
</dbReference>
<evidence type="ECO:0000256" key="2">
    <source>
        <dbReference type="SAM" id="Coils"/>
    </source>
</evidence>